<dbReference type="Gene3D" id="3.10.580.10">
    <property type="entry name" value="CBS-domain"/>
    <property type="match status" value="1"/>
</dbReference>
<evidence type="ECO:0000256" key="1">
    <source>
        <dbReference type="ARBA" id="ARBA00023122"/>
    </source>
</evidence>
<dbReference type="SMART" id="SM00116">
    <property type="entry name" value="CBS"/>
    <property type="match status" value="2"/>
</dbReference>
<dbReference type="SUPFAM" id="SSF54631">
    <property type="entry name" value="CBS-domain pair"/>
    <property type="match status" value="1"/>
</dbReference>
<proteinExistence type="predicted"/>
<evidence type="ECO:0000256" key="2">
    <source>
        <dbReference type="PROSITE-ProRule" id="PRU00703"/>
    </source>
</evidence>
<keyword evidence="1 2" id="KW-0129">CBS domain</keyword>
<organism evidence="4 5">
    <name type="scientific">Facklamia hominis</name>
    <dbReference type="NCBI Taxonomy" id="178214"/>
    <lineage>
        <taxon>Bacteria</taxon>
        <taxon>Bacillati</taxon>
        <taxon>Bacillota</taxon>
        <taxon>Bacilli</taxon>
        <taxon>Lactobacillales</taxon>
        <taxon>Aerococcaceae</taxon>
        <taxon>Facklamia</taxon>
    </lineage>
</organism>
<dbReference type="RefSeq" id="WP_006908526.1">
    <property type="nucleotide sequence ID" value="NZ_JASOOE010000013.1"/>
</dbReference>
<dbReference type="SUPFAM" id="SSF55021">
    <property type="entry name" value="ACT-like"/>
    <property type="match status" value="1"/>
</dbReference>
<dbReference type="EMBL" id="JASOOE010000013">
    <property type="protein sequence ID" value="MDK7187713.1"/>
    <property type="molecule type" value="Genomic_DNA"/>
</dbReference>
<sequence>MYICDYMSKDLITVSPSTSMMQAADLMDEKDINRLPVIKNDKVIGLVTKETIIANRPSQATSLSAHEVNYLLEKTRVEEIMEIQYLTIGPKEQVEKAAQLMLQHHVGVLLVMEDTKLLGLITDKDIFKAFAEISGYTVKGAHLVIELAKDKQGVIEEVGDALVETNKNLTHMTVYHVDQGIRVALHIDDQETDSLKRALENRGYHVMAIYLKD</sequence>
<evidence type="ECO:0000313" key="5">
    <source>
        <dbReference type="Proteomes" id="UP001229251"/>
    </source>
</evidence>
<dbReference type="CDD" id="cd04584">
    <property type="entry name" value="CBS_pair_AcuB_like"/>
    <property type="match status" value="1"/>
</dbReference>
<dbReference type="PANTHER" id="PTHR43080:SF2">
    <property type="entry name" value="CBS DOMAIN-CONTAINING PROTEIN"/>
    <property type="match status" value="1"/>
</dbReference>
<dbReference type="InterPro" id="IPR000644">
    <property type="entry name" value="CBS_dom"/>
</dbReference>
<dbReference type="InterPro" id="IPR046342">
    <property type="entry name" value="CBS_dom_sf"/>
</dbReference>
<comment type="caution">
    <text evidence="4">The sequence shown here is derived from an EMBL/GenBank/DDBJ whole genome shotgun (WGS) entry which is preliminary data.</text>
</comment>
<dbReference type="InterPro" id="IPR045865">
    <property type="entry name" value="ACT-like_dom_sf"/>
</dbReference>
<protein>
    <submittedName>
        <fullName evidence="4">CBS domain-containing protein</fullName>
    </submittedName>
</protein>
<dbReference type="PROSITE" id="PS51371">
    <property type="entry name" value="CBS"/>
    <property type="match status" value="2"/>
</dbReference>
<dbReference type="Proteomes" id="UP001229251">
    <property type="component" value="Unassembled WGS sequence"/>
</dbReference>
<reference evidence="4" key="1">
    <citation type="submission" date="2023-05" db="EMBL/GenBank/DDBJ databases">
        <title>Cataloging the Phylogenetic Diversity of Human Bladder Bacteria.</title>
        <authorList>
            <person name="Du J."/>
        </authorList>
    </citation>
    <scope>NUCLEOTIDE SEQUENCE</scope>
    <source>
        <strain evidence="4">UMB1231</strain>
    </source>
</reference>
<dbReference type="InterPro" id="IPR051257">
    <property type="entry name" value="Diverse_CBS-Domain"/>
</dbReference>
<gene>
    <name evidence="4" type="ORF">QP433_06940</name>
</gene>
<evidence type="ECO:0000259" key="3">
    <source>
        <dbReference type="PROSITE" id="PS51371"/>
    </source>
</evidence>
<accession>A0AAJ1V325</accession>
<feature type="domain" description="CBS" evidence="3">
    <location>
        <begin position="81"/>
        <end position="138"/>
    </location>
</feature>
<feature type="domain" description="CBS" evidence="3">
    <location>
        <begin position="7"/>
        <end position="62"/>
    </location>
</feature>
<name>A0AAJ1V325_9LACT</name>
<dbReference type="AlphaFoldDB" id="A0AAJ1V325"/>
<dbReference type="Pfam" id="PF00571">
    <property type="entry name" value="CBS"/>
    <property type="match status" value="2"/>
</dbReference>
<dbReference type="PANTHER" id="PTHR43080">
    <property type="entry name" value="CBS DOMAIN-CONTAINING PROTEIN CBSX3, MITOCHONDRIAL"/>
    <property type="match status" value="1"/>
</dbReference>
<evidence type="ECO:0000313" key="4">
    <source>
        <dbReference type="EMBL" id="MDK7187713.1"/>
    </source>
</evidence>